<keyword evidence="3" id="KW-1185">Reference proteome</keyword>
<evidence type="ECO:0000256" key="1">
    <source>
        <dbReference type="SAM" id="Phobius"/>
    </source>
</evidence>
<dbReference type="RefSeq" id="WP_121434738.1">
    <property type="nucleotide sequence ID" value="NZ_RBWU01000003.1"/>
</dbReference>
<comment type="caution">
    <text evidence="2">The sequence shown here is derived from an EMBL/GenBank/DDBJ whole genome shotgun (WGS) entry which is preliminary data.</text>
</comment>
<feature type="transmembrane region" description="Helical" evidence="1">
    <location>
        <begin position="169"/>
        <end position="190"/>
    </location>
</feature>
<gene>
    <name evidence="2" type="ORF">BZB76_2781</name>
</gene>
<organism evidence="2 3">
    <name type="scientific">Actinomadura pelletieri DSM 43383</name>
    <dbReference type="NCBI Taxonomy" id="1120940"/>
    <lineage>
        <taxon>Bacteria</taxon>
        <taxon>Bacillati</taxon>
        <taxon>Actinomycetota</taxon>
        <taxon>Actinomycetes</taxon>
        <taxon>Streptosporangiales</taxon>
        <taxon>Thermomonosporaceae</taxon>
        <taxon>Actinomadura</taxon>
    </lineage>
</organism>
<feature type="transmembrane region" description="Helical" evidence="1">
    <location>
        <begin position="43"/>
        <end position="64"/>
    </location>
</feature>
<keyword evidence="1" id="KW-0472">Membrane</keyword>
<reference evidence="2 3" key="1">
    <citation type="submission" date="2018-10" db="EMBL/GenBank/DDBJ databases">
        <title>Genomic Encyclopedia of Archaeal and Bacterial Type Strains, Phase II (KMG-II): from individual species to whole genera.</title>
        <authorList>
            <person name="Goeker M."/>
        </authorList>
    </citation>
    <scope>NUCLEOTIDE SEQUENCE [LARGE SCALE GENOMIC DNA]</scope>
    <source>
        <strain evidence="2 3">DSM 43383</strain>
    </source>
</reference>
<dbReference type="EMBL" id="RBWU01000003">
    <property type="protein sequence ID" value="RKS74271.1"/>
    <property type="molecule type" value="Genomic_DNA"/>
</dbReference>
<accession>A0A495QMV3</accession>
<name>A0A495QMV3_9ACTN</name>
<keyword evidence="1" id="KW-0812">Transmembrane</keyword>
<evidence type="ECO:0000313" key="2">
    <source>
        <dbReference type="EMBL" id="RKS74271.1"/>
    </source>
</evidence>
<keyword evidence="1" id="KW-1133">Transmembrane helix</keyword>
<dbReference type="OrthoDB" id="5188656at2"/>
<sequence length="275" mass="27239">MTADVGSSARGTRRPALGPPGGGGFAGAVGAEWLKLWTVRSTWACLLSAIVLQIGYAVIVGVASRSPERGSASDVSSLTAPETAVGGILYMAQFAIVALAALSITSEYTTGAIGSSLLCVPVRGRLLAAKSLVVSLTFFAAGVPIALLGMVAVAMTMGSSEARATGGDVVVFALAIGAYLALVAVLVIGAGAVMRSLAGTLTAVAVIMLVVPVGLMLTKADALVAAANGLPGPAGLHLMYGGTGPYGRGAACLVLAGWAALVQAAGYVVLRIRDA</sequence>
<protein>
    <submittedName>
        <fullName evidence="2">ABC-2 type transport system permease protein</fullName>
    </submittedName>
</protein>
<feature type="transmembrane region" description="Helical" evidence="1">
    <location>
        <begin position="132"/>
        <end position="157"/>
    </location>
</feature>
<feature type="transmembrane region" description="Helical" evidence="1">
    <location>
        <begin position="246"/>
        <end position="270"/>
    </location>
</feature>
<dbReference type="Proteomes" id="UP000274601">
    <property type="component" value="Unassembled WGS sequence"/>
</dbReference>
<evidence type="ECO:0000313" key="3">
    <source>
        <dbReference type="Proteomes" id="UP000274601"/>
    </source>
</evidence>
<feature type="transmembrane region" description="Helical" evidence="1">
    <location>
        <begin position="84"/>
        <end position="104"/>
    </location>
</feature>
<dbReference type="AlphaFoldDB" id="A0A495QMV3"/>
<feature type="transmembrane region" description="Helical" evidence="1">
    <location>
        <begin position="197"/>
        <end position="217"/>
    </location>
</feature>
<proteinExistence type="predicted"/>